<evidence type="ECO:0000313" key="2">
    <source>
        <dbReference type="Proteomes" id="UP000494256"/>
    </source>
</evidence>
<comment type="caution">
    <text evidence="1">The sequence shown here is derived from an EMBL/GenBank/DDBJ whole genome shotgun (WGS) entry which is preliminary data.</text>
</comment>
<protein>
    <submittedName>
        <fullName evidence="1">Uncharacterized protein</fullName>
    </submittedName>
</protein>
<reference evidence="1 2" key="1">
    <citation type="submission" date="2020-04" db="EMBL/GenBank/DDBJ databases">
        <authorList>
            <person name="Wallbank WR R."/>
            <person name="Pardo Diaz C."/>
            <person name="Kozak K."/>
            <person name="Martin S."/>
            <person name="Jiggins C."/>
            <person name="Moest M."/>
            <person name="Warren A I."/>
            <person name="Byers J.R.P. K."/>
            <person name="Montejo-Kovacevich G."/>
            <person name="Yen C E."/>
        </authorList>
    </citation>
    <scope>NUCLEOTIDE SEQUENCE [LARGE SCALE GENOMIC DNA]</scope>
</reference>
<name>A0A8S1A6F4_ARCPL</name>
<dbReference type="Proteomes" id="UP000494256">
    <property type="component" value="Unassembled WGS sequence"/>
</dbReference>
<dbReference type="EMBL" id="CADEBD010000311">
    <property type="protein sequence ID" value="CAB3241840.1"/>
    <property type="molecule type" value="Genomic_DNA"/>
</dbReference>
<evidence type="ECO:0000313" key="1">
    <source>
        <dbReference type="EMBL" id="CAB3241840.1"/>
    </source>
</evidence>
<dbReference type="AlphaFoldDB" id="A0A8S1A6F4"/>
<sequence>MRAYCFKSSIYSGKYRPQIYGQRAFFFILRLGLVEKQKKYFPDIYVPEHWNNVILAARKKKPFKTVEMKRDDFISTKALETNITNRKIDVDRSKVELLKIQWILYN</sequence>
<gene>
    <name evidence="1" type="ORF">APLA_LOCUS9636</name>
</gene>
<proteinExistence type="predicted"/>
<dbReference type="OrthoDB" id="6236007at2759"/>
<accession>A0A8S1A6F4</accession>
<organism evidence="1 2">
    <name type="scientific">Arctia plantaginis</name>
    <name type="common">Wood tiger moth</name>
    <name type="synonym">Phalaena plantaginis</name>
    <dbReference type="NCBI Taxonomy" id="874455"/>
    <lineage>
        <taxon>Eukaryota</taxon>
        <taxon>Metazoa</taxon>
        <taxon>Ecdysozoa</taxon>
        <taxon>Arthropoda</taxon>
        <taxon>Hexapoda</taxon>
        <taxon>Insecta</taxon>
        <taxon>Pterygota</taxon>
        <taxon>Neoptera</taxon>
        <taxon>Endopterygota</taxon>
        <taxon>Lepidoptera</taxon>
        <taxon>Glossata</taxon>
        <taxon>Ditrysia</taxon>
        <taxon>Noctuoidea</taxon>
        <taxon>Erebidae</taxon>
        <taxon>Arctiinae</taxon>
        <taxon>Arctia</taxon>
    </lineage>
</organism>